<dbReference type="InterPro" id="IPR013517">
    <property type="entry name" value="FG-GAP"/>
</dbReference>
<comment type="caution">
    <text evidence="7">The sequence shown here is derived from an EMBL/GenBank/DDBJ whole genome shotgun (WGS) entry which is preliminary data.</text>
</comment>
<evidence type="ECO:0000259" key="6">
    <source>
        <dbReference type="PROSITE" id="PS51007"/>
    </source>
</evidence>
<dbReference type="Pfam" id="PF13517">
    <property type="entry name" value="FG-GAP_3"/>
    <property type="match status" value="1"/>
</dbReference>
<dbReference type="Proteomes" id="UP001597601">
    <property type="component" value="Unassembled WGS sequence"/>
</dbReference>
<evidence type="ECO:0000256" key="3">
    <source>
        <dbReference type="ARBA" id="ARBA00022729"/>
    </source>
</evidence>
<evidence type="ECO:0000256" key="2">
    <source>
        <dbReference type="ARBA" id="ARBA00022723"/>
    </source>
</evidence>
<keyword evidence="3" id="KW-0732">Signal</keyword>
<dbReference type="PANTHER" id="PTHR44103">
    <property type="entry name" value="PROPROTEIN CONVERTASE P"/>
    <property type="match status" value="1"/>
</dbReference>
<dbReference type="SUPFAM" id="SSF69318">
    <property type="entry name" value="Integrin alpha N-terminal domain"/>
    <property type="match status" value="1"/>
</dbReference>
<feature type="domain" description="Cytochrome c" evidence="6">
    <location>
        <begin position="45"/>
        <end position="166"/>
    </location>
</feature>
<evidence type="ECO:0000256" key="5">
    <source>
        <dbReference type="PROSITE-ProRule" id="PRU00433"/>
    </source>
</evidence>
<dbReference type="PANTHER" id="PTHR44103:SF1">
    <property type="entry name" value="PROPROTEIN CONVERTASE P"/>
    <property type="match status" value="1"/>
</dbReference>
<dbReference type="InterPro" id="IPR036909">
    <property type="entry name" value="Cyt_c-like_dom_sf"/>
</dbReference>
<dbReference type="RefSeq" id="WP_377129564.1">
    <property type="nucleotide sequence ID" value="NZ_JBHUHN010000001.1"/>
</dbReference>
<keyword evidence="4 5" id="KW-0408">Iron</keyword>
<gene>
    <name evidence="7" type="ORF">ACFSYC_15835</name>
</gene>
<reference evidence="8" key="1">
    <citation type="journal article" date="2019" name="Int. J. Syst. Evol. Microbiol.">
        <title>The Global Catalogue of Microorganisms (GCM) 10K type strain sequencing project: providing services to taxonomists for standard genome sequencing and annotation.</title>
        <authorList>
            <consortium name="The Broad Institute Genomics Platform"/>
            <consortium name="The Broad Institute Genome Sequencing Center for Infectious Disease"/>
            <person name="Wu L."/>
            <person name="Ma J."/>
        </authorList>
    </citation>
    <scope>NUCLEOTIDE SEQUENCE [LARGE SCALE GENOMIC DNA]</scope>
    <source>
        <strain evidence="8">KCTC 52232</strain>
    </source>
</reference>
<keyword evidence="8" id="KW-1185">Reference proteome</keyword>
<proteinExistence type="predicted"/>
<dbReference type="SUPFAM" id="SSF46626">
    <property type="entry name" value="Cytochrome c"/>
    <property type="match status" value="1"/>
</dbReference>
<protein>
    <submittedName>
        <fullName evidence="7">FG-GAP-like repeat-containing protein</fullName>
    </submittedName>
</protein>
<organism evidence="7 8">
    <name type="scientific">Mucilaginibacter antarcticus</name>
    <dbReference type="NCBI Taxonomy" id="1855725"/>
    <lineage>
        <taxon>Bacteria</taxon>
        <taxon>Pseudomonadati</taxon>
        <taxon>Bacteroidota</taxon>
        <taxon>Sphingobacteriia</taxon>
        <taxon>Sphingobacteriales</taxon>
        <taxon>Sphingobacteriaceae</taxon>
        <taxon>Mucilaginibacter</taxon>
    </lineage>
</organism>
<dbReference type="PROSITE" id="PS51007">
    <property type="entry name" value="CYTC"/>
    <property type="match status" value="1"/>
</dbReference>
<evidence type="ECO:0000313" key="8">
    <source>
        <dbReference type="Proteomes" id="UP001597601"/>
    </source>
</evidence>
<evidence type="ECO:0000256" key="4">
    <source>
        <dbReference type="ARBA" id="ARBA00023004"/>
    </source>
</evidence>
<dbReference type="EMBL" id="JBHUON010000022">
    <property type="protein sequence ID" value="MFD2866168.1"/>
    <property type="molecule type" value="Genomic_DNA"/>
</dbReference>
<evidence type="ECO:0000313" key="7">
    <source>
        <dbReference type="EMBL" id="MFD2866168.1"/>
    </source>
</evidence>
<dbReference type="Gene3D" id="2.130.10.130">
    <property type="entry name" value="Integrin alpha, N-terminal"/>
    <property type="match status" value="1"/>
</dbReference>
<evidence type="ECO:0000256" key="1">
    <source>
        <dbReference type="ARBA" id="ARBA00022617"/>
    </source>
</evidence>
<dbReference type="InterPro" id="IPR009056">
    <property type="entry name" value="Cyt_c-like_dom"/>
</dbReference>
<accession>A0ABW5XSB0</accession>
<keyword evidence="2 5" id="KW-0479">Metal-binding</keyword>
<sequence length="518" mass="57036">MRHPHKILVIALLTLIVIGLAQCGGPTGGNIYTKDGAQADVYSDEDVAKGEALAAKHCQSCHSLPSPSLLNKVIWKDNVLPLMGEYLGLKPAAKSNTPRIDAAYKPSSPAMDERDWRLINAYFITKAPDELPIADRAEPTHQLPFFEVQSTPAEWVATQAFTSYVKIDQSVKPHRLIVCDGLNNKLVVLNDKGQTISTSTLDAAIVDLNFQSDKILASVIGFDLKPNDIMVGSINQVAFDNKGAITIKAKPLFDRLNRPLSVNLIDLNQDGKKDYLINQYGNMAGKLSWFEGNTARKEHVLREKPGCIKAIIDYNNPGKVPDIWALFAQGDEGVFMYANKGKGIFEEKKILSFPPSYGSISFDLVDFNGDGFKDILYACGDNADHSQILKPYHGVYIYLNDGKNNFSQKYFYPINGCNKVIASDFDRDGDLDLAAVSAYPSEKIVWEGFIYFENTGGLNFKPYTPPSTVKFTHGMTIDAADIDGDGKTDLLLGGAFSAKNLKGNDKHPLFLVLKNIVK</sequence>
<name>A0ABW5XSB0_9SPHI</name>
<keyword evidence="1 5" id="KW-0349">Heme</keyword>
<dbReference type="InterPro" id="IPR028994">
    <property type="entry name" value="Integrin_alpha_N"/>
</dbReference>